<evidence type="ECO:0000313" key="2">
    <source>
        <dbReference type="EMBL" id="EAB8478165.1"/>
    </source>
</evidence>
<reference evidence="2" key="1">
    <citation type="submission" date="2018-08" db="EMBL/GenBank/DDBJ databases">
        <authorList>
            <person name="Ashton P.M."/>
            <person name="Dallman T."/>
            <person name="Nair S."/>
            <person name="De Pinna E."/>
            <person name="Peters T."/>
            <person name="Grant K."/>
        </authorList>
    </citation>
    <scope>NUCLEOTIDE SEQUENCE [LARGE SCALE GENOMIC DNA]</scope>
    <source>
        <strain evidence="2">43913</strain>
    </source>
</reference>
<keyword evidence="1" id="KW-0812">Transmembrane</keyword>
<dbReference type="InterPro" id="IPR036249">
    <property type="entry name" value="Thioredoxin-like_sf"/>
</dbReference>
<name>A0A3Y9C2H6_SALEB</name>
<sequence>MMSETCTVLFKNGMLAAYDENSSAPLFLIIPGPSSRFFIRGNALMHDSKTQTTQEVYRASTPENAAVLLQAIQKERLERQARNNKFALKMWAVLLGIICIYIVGNMAISLINYSENSEKTRSTPSTLSMYQPRAPLTLNTQDEPKKLNTSHMPPVTSVTPAYEAPLASLNPENSTDTLAARAGNLKRAADSGRYTISLSSGHSRTIYVFSDPLCPHCQEIEPTLEALTRDYNVVIFPVTLVGKQDTVAAVSPLLCSAPLKRAPLWENIFRPGIGLSPATPDTKGPGPGSCADGENAVAINDRAFDYYQLPGTPQLIADDGRDIPFSALTSDDALARFMNAPEQEVNNGNR</sequence>
<evidence type="ECO:0000256" key="1">
    <source>
        <dbReference type="SAM" id="Phobius"/>
    </source>
</evidence>
<dbReference type="SUPFAM" id="SSF52833">
    <property type="entry name" value="Thioredoxin-like"/>
    <property type="match status" value="1"/>
</dbReference>
<dbReference type="Gene3D" id="3.40.30.10">
    <property type="entry name" value="Glutaredoxin"/>
    <property type="match status" value="1"/>
</dbReference>
<dbReference type="EMBL" id="AAAFYZ010000052">
    <property type="protein sequence ID" value="EAB8478165.1"/>
    <property type="molecule type" value="Genomic_DNA"/>
</dbReference>
<keyword evidence="1" id="KW-0472">Membrane</keyword>
<protein>
    <recommendedName>
        <fullName evidence="3">Thioredoxin fold domain-containing protein</fullName>
    </recommendedName>
</protein>
<proteinExistence type="predicted"/>
<feature type="transmembrane region" description="Helical" evidence="1">
    <location>
        <begin position="86"/>
        <end position="111"/>
    </location>
</feature>
<comment type="caution">
    <text evidence="2">The sequence shown here is derived from an EMBL/GenBank/DDBJ whole genome shotgun (WGS) entry which is preliminary data.</text>
</comment>
<gene>
    <name evidence="2" type="ORF">AU894_18445</name>
</gene>
<accession>A0A3Y9C2H6</accession>
<dbReference type="Proteomes" id="UP000839644">
    <property type="component" value="Unassembled WGS sequence"/>
</dbReference>
<keyword evidence="1" id="KW-1133">Transmembrane helix</keyword>
<organism evidence="2">
    <name type="scientific">Salmonella enterica subsp. enterica serovar Java</name>
    <dbReference type="NCBI Taxonomy" id="224729"/>
    <lineage>
        <taxon>Bacteria</taxon>
        <taxon>Pseudomonadati</taxon>
        <taxon>Pseudomonadota</taxon>
        <taxon>Gammaproteobacteria</taxon>
        <taxon>Enterobacterales</taxon>
        <taxon>Enterobacteriaceae</taxon>
        <taxon>Salmonella</taxon>
    </lineage>
</organism>
<dbReference type="AlphaFoldDB" id="A0A3Y9C2H6"/>
<evidence type="ECO:0008006" key="3">
    <source>
        <dbReference type="Google" id="ProtNLM"/>
    </source>
</evidence>